<dbReference type="InterPro" id="IPR052165">
    <property type="entry name" value="Membrane_assoc_protease"/>
</dbReference>
<organism evidence="9 10">
    <name type="scientific">Paludifilum halophilum</name>
    <dbReference type="NCBI Taxonomy" id="1642702"/>
    <lineage>
        <taxon>Bacteria</taxon>
        <taxon>Bacillati</taxon>
        <taxon>Bacillota</taxon>
        <taxon>Bacilli</taxon>
        <taxon>Bacillales</taxon>
        <taxon>Thermoactinomycetaceae</taxon>
        <taxon>Paludifilum</taxon>
    </lineage>
</organism>
<dbReference type="Gene3D" id="2.40.50.140">
    <property type="entry name" value="Nucleic acid-binding proteins"/>
    <property type="match status" value="1"/>
</dbReference>
<feature type="transmembrane region" description="Helical" evidence="5">
    <location>
        <begin position="261"/>
        <end position="278"/>
    </location>
</feature>
<dbReference type="Proteomes" id="UP000215459">
    <property type="component" value="Unassembled WGS sequence"/>
</dbReference>
<evidence type="ECO:0000256" key="5">
    <source>
        <dbReference type="SAM" id="Phobius"/>
    </source>
</evidence>
<evidence type="ECO:0000313" key="9">
    <source>
        <dbReference type="EMBL" id="OYD07664.1"/>
    </source>
</evidence>
<dbReference type="InterPro" id="IPR002810">
    <property type="entry name" value="NfeD-like_C"/>
</dbReference>
<feature type="domain" description="NfeD-like C-terminal" evidence="6">
    <location>
        <begin position="386"/>
        <end position="440"/>
    </location>
</feature>
<dbReference type="Pfam" id="PF24961">
    <property type="entry name" value="NfeD_membrane"/>
    <property type="match status" value="1"/>
</dbReference>
<feature type="transmembrane region" description="Helical" evidence="5">
    <location>
        <begin position="284"/>
        <end position="302"/>
    </location>
</feature>
<dbReference type="Gene3D" id="3.90.226.10">
    <property type="entry name" value="2-enoyl-CoA Hydratase, Chain A, domain 1"/>
    <property type="match status" value="1"/>
</dbReference>
<accession>A0A235B5T8</accession>
<dbReference type="InterPro" id="IPR012340">
    <property type="entry name" value="NA-bd_OB-fold"/>
</dbReference>
<dbReference type="Pfam" id="PF01957">
    <property type="entry name" value="NfeD"/>
    <property type="match status" value="1"/>
</dbReference>
<feature type="transmembrane region" description="Helical" evidence="5">
    <location>
        <begin position="335"/>
        <end position="356"/>
    </location>
</feature>
<protein>
    <submittedName>
        <fullName evidence="9">Uncharacterized protein</fullName>
    </submittedName>
</protein>
<evidence type="ECO:0000256" key="4">
    <source>
        <dbReference type="ARBA" id="ARBA00023136"/>
    </source>
</evidence>
<name>A0A235B5T8_9BACL</name>
<evidence type="ECO:0000259" key="7">
    <source>
        <dbReference type="Pfam" id="PF24961"/>
    </source>
</evidence>
<sequence length="448" mass="47833">MKRAGFFLVWILCLGWVAGLQPVEPVSAEDAVKGRAVYWVPLEEEVERGLTQFLKRAFQEAEQADAGEIVLEMDTLGGEVNAALEIGKLIRHSSIPVTVYIKGEAISAGSYIALNTDHILMAPGSAMGAAEPRTLGGEKADPKTVAFWRSNMSAAAESQNRDPEIAAGMVDRNIEIQGLKKKGELISLSAEQAVKLDMADQIVQNEGEVLRFLKADSSDVIRAEMTWGERLARFITSPVVIPILFTIGLAGIAIEVFSPGFGLPGAIGLSAFGLYFFGHYLAGFAGSETIVLFVAGILLMIIEIFVPGFGIFGILGLVALGAAVVSAAYDKIFSLVSLLIAMVVTGVGAGVAIKYFGAKGIWRRFVLSAAQNNKTGYTSNQQERYDLIGKQGKTVTPLRPAGTAEIEGVRQDVVSRGEFIPPDTSVEVVDTEGVRVVVRPVANEGSVQ</sequence>
<dbReference type="RefSeq" id="WP_094264335.1">
    <property type="nucleotide sequence ID" value="NZ_NOWF01000005.1"/>
</dbReference>
<gene>
    <name evidence="9" type="ORF">CHM34_09285</name>
</gene>
<feature type="domain" description="NfeD integral membrane" evidence="7">
    <location>
        <begin position="240"/>
        <end position="354"/>
    </location>
</feature>
<dbReference type="SUPFAM" id="SSF52096">
    <property type="entry name" value="ClpP/crotonase"/>
    <property type="match status" value="1"/>
</dbReference>
<dbReference type="PANTHER" id="PTHR33507">
    <property type="entry name" value="INNER MEMBRANE PROTEIN YBBJ"/>
    <property type="match status" value="1"/>
</dbReference>
<keyword evidence="2 5" id="KW-0812">Transmembrane</keyword>
<evidence type="ECO:0000259" key="8">
    <source>
        <dbReference type="Pfam" id="PF25145"/>
    </source>
</evidence>
<dbReference type="SUPFAM" id="SSF141322">
    <property type="entry name" value="NfeD domain-like"/>
    <property type="match status" value="1"/>
</dbReference>
<feature type="transmembrane region" description="Helical" evidence="5">
    <location>
        <begin position="231"/>
        <end position="254"/>
    </location>
</feature>
<feature type="domain" description="NfeD1b N-terminal" evidence="8">
    <location>
        <begin position="37"/>
        <end position="221"/>
    </location>
</feature>
<comment type="subcellular location">
    <subcellularLocation>
        <location evidence="1">Membrane</location>
        <topology evidence="1">Multi-pass membrane protein</topology>
    </subcellularLocation>
</comment>
<keyword evidence="3 5" id="KW-1133">Transmembrane helix</keyword>
<dbReference type="PANTHER" id="PTHR33507:SF3">
    <property type="entry name" value="INNER MEMBRANE PROTEIN YBBJ"/>
    <property type="match status" value="1"/>
</dbReference>
<dbReference type="AlphaFoldDB" id="A0A235B5T8"/>
<reference evidence="9 10" key="1">
    <citation type="submission" date="2017-07" db="EMBL/GenBank/DDBJ databases">
        <title>The genome sequence of Paludifilum halophilum highlights mechanisms for microbial adaptation to high salt environemnts.</title>
        <authorList>
            <person name="Belbahri L."/>
        </authorList>
    </citation>
    <scope>NUCLEOTIDE SEQUENCE [LARGE SCALE GENOMIC DNA]</scope>
    <source>
        <strain evidence="9 10">DSM 102817</strain>
    </source>
</reference>
<dbReference type="CDD" id="cd07021">
    <property type="entry name" value="Clp_protease_NfeD_like"/>
    <property type="match status" value="1"/>
</dbReference>
<evidence type="ECO:0000313" key="10">
    <source>
        <dbReference type="Proteomes" id="UP000215459"/>
    </source>
</evidence>
<keyword evidence="10" id="KW-1185">Reference proteome</keyword>
<evidence type="ECO:0000256" key="2">
    <source>
        <dbReference type="ARBA" id="ARBA00022692"/>
    </source>
</evidence>
<dbReference type="InterPro" id="IPR029045">
    <property type="entry name" value="ClpP/crotonase-like_dom_sf"/>
</dbReference>
<dbReference type="GO" id="GO:0005886">
    <property type="term" value="C:plasma membrane"/>
    <property type="evidence" value="ECO:0007669"/>
    <property type="project" value="TreeGrafter"/>
</dbReference>
<keyword evidence="4 5" id="KW-0472">Membrane</keyword>
<evidence type="ECO:0000256" key="3">
    <source>
        <dbReference type="ARBA" id="ARBA00022989"/>
    </source>
</evidence>
<dbReference type="InterPro" id="IPR056738">
    <property type="entry name" value="NfeD1b_N"/>
</dbReference>
<evidence type="ECO:0000259" key="6">
    <source>
        <dbReference type="Pfam" id="PF01957"/>
    </source>
</evidence>
<proteinExistence type="predicted"/>
<dbReference type="OrthoDB" id="9806253at2"/>
<comment type="caution">
    <text evidence="9">The sequence shown here is derived from an EMBL/GenBank/DDBJ whole genome shotgun (WGS) entry which is preliminary data.</text>
</comment>
<dbReference type="Pfam" id="PF25145">
    <property type="entry name" value="NfeD1b_N"/>
    <property type="match status" value="1"/>
</dbReference>
<evidence type="ECO:0000256" key="1">
    <source>
        <dbReference type="ARBA" id="ARBA00004141"/>
    </source>
</evidence>
<dbReference type="EMBL" id="NOWF01000005">
    <property type="protein sequence ID" value="OYD07664.1"/>
    <property type="molecule type" value="Genomic_DNA"/>
</dbReference>
<dbReference type="InterPro" id="IPR056739">
    <property type="entry name" value="NfeD_membrane"/>
</dbReference>